<dbReference type="InterPro" id="IPR024791">
    <property type="entry name" value="Cyt_c/ubiquinol_Oxase_su3"/>
</dbReference>
<evidence type="ECO:0000259" key="8">
    <source>
        <dbReference type="PROSITE" id="PS50253"/>
    </source>
</evidence>
<proteinExistence type="inferred from homology"/>
<evidence type="ECO:0000256" key="3">
    <source>
        <dbReference type="ARBA" id="ARBA00022692"/>
    </source>
</evidence>
<evidence type="ECO:0000256" key="6">
    <source>
        <dbReference type="RuleBase" id="RU003376"/>
    </source>
</evidence>
<protein>
    <submittedName>
        <fullName evidence="9">Cytochrome c oxidase subunit 3</fullName>
    </submittedName>
</protein>
<dbReference type="InterPro" id="IPR000298">
    <property type="entry name" value="Cyt_c_oxidase-like_su3"/>
</dbReference>
<dbReference type="GO" id="GO:0004129">
    <property type="term" value="F:cytochrome-c oxidase activity"/>
    <property type="evidence" value="ECO:0007669"/>
    <property type="project" value="InterPro"/>
</dbReference>
<dbReference type="PANTHER" id="PTHR11403">
    <property type="entry name" value="CYTOCHROME C OXIDASE SUBUNIT III"/>
    <property type="match status" value="1"/>
</dbReference>
<dbReference type="Gene3D" id="1.20.120.80">
    <property type="entry name" value="Cytochrome c oxidase, subunit III, four-helix bundle"/>
    <property type="match status" value="1"/>
</dbReference>
<evidence type="ECO:0000256" key="2">
    <source>
        <dbReference type="ARBA" id="ARBA00010581"/>
    </source>
</evidence>
<accession>A0A1G5IBX8</accession>
<organism evidence="9 10">
    <name type="scientific">Flavobacterium caeni</name>
    <dbReference type="NCBI Taxonomy" id="490189"/>
    <lineage>
        <taxon>Bacteria</taxon>
        <taxon>Pseudomonadati</taxon>
        <taxon>Bacteroidota</taxon>
        <taxon>Flavobacteriia</taxon>
        <taxon>Flavobacteriales</taxon>
        <taxon>Flavobacteriaceae</taxon>
        <taxon>Flavobacterium</taxon>
    </lineage>
</organism>
<dbReference type="AlphaFoldDB" id="A0A1G5IBX8"/>
<reference evidence="9 10" key="1">
    <citation type="submission" date="2016-10" db="EMBL/GenBank/DDBJ databases">
        <authorList>
            <person name="de Groot N.N."/>
        </authorList>
    </citation>
    <scope>NUCLEOTIDE SEQUENCE [LARGE SCALE GENOMIC DNA]</scope>
    <source>
        <strain evidence="9 10">CGMCC 1.7031</strain>
    </source>
</reference>
<evidence type="ECO:0000313" key="10">
    <source>
        <dbReference type="Proteomes" id="UP000199354"/>
    </source>
</evidence>
<name>A0A1G5IBX8_9FLAO</name>
<dbReference type="STRING" id="490189.SAMN02927903_02210"/>
<keyword evidence="3 6" id="KW-0812">Transmembrane</keyword>
<dbReference type="GO" id="GO:0005886">
    <property type="term" value="C:plasma membrane"/>
    <property type="evidence" value="ECO:0007669"/>
    <property type="project" value="UniProtKB-SubCell"/>
</dbReference>
<dbReference type="RefSeq" id="WP_091143462.1">
    <property type="nucleotide sequence ID" value="NZ_FMVF01000009.1"/>
</dbReference>
<keyword evidence="5 7" id="KW-0472">Membrane</keyword>
<dbReference type="EMBL" id="FMVF01000009">
    <property type="protein sequence ID" value="SCY73261.1"/>
    <property type="molecule type" value="Genomic_DNA"/>
</dbReference>
<feature type="transmembrane region" description="Helical" evidence="7">
    <location>
        <begin position="176"/>
        <end position="194"/>
    </location>
</feature>
<feature type="domain" description="Heme-copper oxidase subunit III family profile" evidence="8">
    <location>
        <begin position="1"/>
        <end position="195"/>
    </location>
</feature>
<dbReference type="InterPro" id="IPR035973">
    <property type="entry name" value="Cyt_c_oxidase_su3-like_sf"/>
</dbReference>
<dbReference type="Proteomes" id="UP000199354">
    <property type="component" value="Unassembled WGS sequence"/>
</dbReference>
<keyword evidence="10" id="KW-1185">Reference proteome</keyword>
<dbReference type="SUPFAM" id="SSF81452">
    <property type="entry name" value="Cytochrome c oxidase subunit III-like"/>
    <property type="match status" value="1"/>
</dbReference>
<keyword evidence="4 7" id="KW-1133">Transmembrane helix</keyword>
<gene>
    <name evidence="9" type="ORF">SAMN02927903_02210</name>
</gene>
<feature type="transmembrane region" description="Helical" evidence="7">
    <location>
        <begin position="88"/>
        <end position="110"/>
    </location>
</feature>
<dbReference type="InterPro" id="IPR013833">
    <property type="entry name" value="Cyt_c_oxidase_su3_a-hlx"/>
</dbReference>
<dbReference type="GO" id="GO:0019646">
    <property type="term" value="P:aerobic electron transport chain"/>
    <property type="evidence" value="ECO:0007669"/>
    <property type="project" value="InterPro"/>
</dbReference>
<evidence type="ECO:0000256" key="1">
    <source>
        <dbReference type="ARBA" id="ARBA00004141"/>
    </source>
</evidence>
<evidence type="ECO:0000256" key="7">
    <source>
        <dbReference type="SAM" id="Phobius"/>
    </source>
</evidence>
<evidence type="ECO:0000313" key="9">
    <source>
        <dbReference type="EMBL" id="SCY73261.1"/>
    </source>
</evidence>
<evidence type="ECO:0000256" key="4">
    <source>
        <dbReference type="ARBA" id="ARBA00022989"/>
    </source>
</evidence>
<comment type="similarity">
    <text evidence="2 6">Belongs to the cytochrome c oxidase subunit 3 family.</text>
</comment>
<evidence type="ECO:0000256" key="5">
    <source>
        <dbReference type="ARBA" id="ARBA00023136"/>
    </source>
</evidence>
<sequence length="195" mass="21850">MNQSILTPEDKARNDRSKKMLLLFAMGSMVMMFAALTSAFIVSKSRADWLKDFQMPMPFFISTAVIIACSVTFHLAKQSVQKGDRGATTGFLLATLGLGIAFVFLQFAGFDAVIAQGFYFTGSESNITTTFLYVVTITHMAHLAGGLIALLVIIYNHFKQKYGPGQTLGIELGAMYWHFLDLLWVYLFLFLYFFK</sequence>
<comment type="subcellular location">
    <subcellularLocation>
        <location evidence="6">Cell membrane</location>
        <topology evidence="6">Multi-pass membrane protein</topology>
    </subcellularLocation>
    <subcellularLocation>
        <location evidence="1">Membrane</location>
        <topology evidence="1">Multi-pass membrane protein</topology>
    </subcellularLocation>
</comment>
<dbReference type="PROSITE" id="PS50253">
    <property type="entry name" value="COX3"/>
    <property type="match status" value="1"/>
</dbReference>
<dbReference type="Pfam" id="PF00510">
    <property type="entry name" value="COX3"/>
    <property type="match status" value="1"/>
</dbReference>
<dbReference type="OrthoDB" id="679789at2"/>
<feature type="transmembrane region" description="Helical" evidence="7">
    <location>
        <begin position="21"/>
        <end position="43"/>
    </location>
</feature>
<feature type="transmembrane region" description="Helical" evidence="7">
    <location>
        <begin position="130"/>
        <end position="155"/>
    </location>
</feature>
<dbReference type="PANTHER" id="PTHR11403:SF10">
    <property type="entry name" value="CYTOCHROME C OXIDASE"/>
    <property type="match status" value="1"/>
</dbReference>
<feature type="transmembrane region" description="Helical" evidence="7">
    <location>
        <begin position="55"/>
        <end position="76"/>
    </location>
</feature>